<dbReference type="GO" id="GO:0052621">
    <property type="term" value="F:diguanylate cyclase activity"/>
    <property type="evidence" value="ECO:0007669"/>
    <property type="project" value="UniProtKB-EC"/>
</dbReference>
<organism evidence="5">
    <name type="scientific">uncultured spirochete</name>
    <dbReference type="NCBI Taxonomy" id="156406"/>
    <lineage>
        <taxon>Bacteria</taxon>
        <taxon>Pseudomonadati</taxon>
        <taxon>Spirochaetota</taxon>
        <taxon>Spirochaetia</taxon>
        <taxon>Spirochaetales</taxon>
        <taxon>environmental samples</taxon>
    </lineage>
</organism>
<dbReference type="CDD" id="cd00130">
    <property type="entry name" value="PAS"/>
    <property type="match status" value="1"/>
</dbReference>
<dbReference type="InterPro" id="IPR035965">
    <property type="entry name" value="PAS-like_dom_sf"/>
</dbReference>
<evidence type="ECO:0000256" key="1">
    <source>
        <dbReference type="ARBA" id="ARBA00012528"/>
    </source>
</evidence>
<dbReference type="SUPFAM" id="SSF55073">
    <property type="entry name" value="Nucleotide cyclase"/>
    <property type="match status" value="1"/>
</dbReference>
<reference evidence="5" key="1">
    <citation type="submission" date="2017-02" db="EMBL/GenBank/DDBJ databases">
        <authorList>
            <person name="Regsiter A."/>
            <person name="William W."/>
        </authorList>
    </citation>
    <scope>NUCLEOTIDE SEQUENCE</scope>
    <source>
        <strain evidence="5">BdmA 4</strain>
    </source>
</reference>
<dbReference type="InterPro" id="IPR043128">
    <property type="entry name" value="Rev_trsase/Diguanyl_cyclase"/>
</dbReference>
<accession>A0A3P3XPZ6</accession>
<dbReference type="FunFam" id="3.30.70.270:FF:000001">
    <property type="entry name" value="Diguanylate cyclase domain protein"/>
    <property type="match status" value="1"/>
</dbReference>
<dbReference type="Pfam" id="PF16927">
    <property type="entry name" value="HisKA_7TM"/>
    <property type="match status" value="1"/>
</dbReference>
<dbReference type="Pfam" id="PF00990">
    <property type="entry name" value="GGDEF"/>
    <property type="match status" value="1"/>
</dbReference>
<dbReference type="CDD" id="cd01949">
    <property type="entry name" value="GGDEF"/>
    <property type="match status" value="1"/>
</dbReference>
<dbReference type="EMBL" id="FWDO01000004">
    <property type="protein sequence ID" value="SLM18119.1"/>
    <property type="molecule type" value="Genomic_DNA"/>
</dbReference>
<protein>
    <recommendedName>
        <fullName evidence="1">diguanylate cyclase</fullName>
        <ecNumber evidence="1">2.7.7.65</ecNumber>
    </recommendedName>
</protein>
<dbReference type="GO" id="GO:0043709">
    <property type="term" value="P:cell adhesion involved in single-species biofilm formation"/>
    <property type="evidence" value="ECO:0007669"/>
    <property type="project" value="TreeGrafter"/>
</dbReference>
<dbReference type="SUPFAM" id="SSF55785">
    <property type="entry name" value="PYP-like sensor domain (PAS domain)"/>
    <property type="match status" value="1"/>
</dbReference>
<dbReference type="Pfam" id="PF00989">
    <property type="entry name" value="PAS"/>
    <property type="match status" value="1"/>
</dbReference>
<evidence type="ECO:0000256" key="2">
    <source>
        <dbReference type="ARBA" id="ARBA00034247"/>
    </source>
</evidence>
<dbReference type="PANTHER" id="PTHR45138">
    <property type="entry name" value="REGULATORY COMPONENTS OF SENSORY TRANSDUCTION SYSTEM"/>
    <property type="match status" value="1"/>
</dbReference>
<dbReference type="InterPro" id="IPR029787">
    <property type="entry name" value="Nucleotide_cyclase"/>
</dbReference>
<dbReference type="InterPro" id="IPR000014">
    <property type="entry name" value="PAS"/>
</dbReference>
<dbReference type="NCBIfam" id="TIGR00254">
    <property type="entry name" value="GGDEF"/>
    <property type="match status" value="1"/>
</dbReference>
<keyword evidence="3" id="KW-1133">Transmembrane helix</keyword>
<dbReference type="AlphaFoldDB" id="A0A3P3XPZ6"/>
<dbReference type="PROSITE" id="PS50887">
    <property type="entry name" value="GGDEF"/>
    <property type="match status" value="1"/>
</dbReference>
<comment type="catalytic activity">
    <reaction evidence="2">
        <text>2 GTP = 3',3'-c-di-GMP + 2 diphosphate</text>
        <dbReference type="Rhea" id="RHEA:24898"/>
        <dbReference type="ChEBI" id="CHEBI:33019"/>
        <dbReference type="ChEBI" id="CHEBI:37565"/>
        <dbReference type="ChEBI" id="CHEBI:58805"/>
        <dbReference type="EC" id="2.7.7.65"/>
    </reaction>
</comment>
<dbReference type="SMART" id="SM00267">
    <property type="entry name" value="GGDEF"/>
    <property type="match status" value="1"/>
</dbReference>
<dbReference type="InterPro" id="IPR013767">
    <property type="entry name" value="PAS_fold"/>
</dbReference>
<feature type="transmembrane region" description="Helical" evidence="3">
    <location>
        <begin position="147"/>
        <end position="168"/>
    </location>
</feature>
<evidence type="ECO:0000259" key="4">
    <source>
        <dbReference type="PROSITE" id="PS50887"/>
    </source>
</evidence>
<dbReference type="InterPro" id="IPR000160">
    <property type="entry name" value="GGDEF_dom"/>
</dbReference>
<dbReference type="GO" id="GO:0005886">
    <property type="term" value="C:plasma membrane"/>
    <property type="evidence" value="ECO:0007669"/>
    <property type="project" value="TreeGrafter"/>
</dbReference>
<sequence length="513" mass="56692">MKLNFNAISVIWMVSAVVVLFNAWISWSRSGTRGSKTFALFNIAIAWYSFFAAFELMSTGIDQVLFFTHLEYIGLAAMPALMLSFAFEFLDVEFPHRRPLVVTVGIIGFIVMLFQWTTLRHGLVYISPHVEAYGDLQVIHFGKGPVYILWTVILGMSVASAATLFIRAVGKADGLLRKQLLLASVGFCFPLVVFVLYVTSVFSVPYDVNPFSFVVVSVMTTVALFGTGMFNFAPVARERVFMSMGESCIIADENGCIVDMNPRAKEILPILNAAVIGKSASDVLSMFPSLAWAIVRQEEKVVEFDASSLGGPERVMAKISLIKDGSKQNSGYLIVFEDTSERHQMIAELERYATMDDLTGLNNRRHFFKAIRPEVEKSIRNGMAVGLVMIDVDDFKNVNDVHGHALGDEVLRSCARTMAATIETQDIICRFGGDEFLVFMPDADIEKAQKAGERLRLAIASIQPPRCLEKQIHISLGISAAPIASFDEIEGLISKADSALYRAKRNGGNQISL</sequence>
<proteinExistence type="predicted"/>
<name>A0A3P3XPZ6_9SPIR</name>
<feature type="transmembrane region" description="Helical" evidence="3">
    <location>
        <begin position="99"/>
        <end position="117"/>
    </location>
</feature>
<dbReference type="Gene3D" id="3.30.450.20">
    <property type="entry name" value="PAS domain"/>
    <property type="match status" value="1"/>
</dbReference>
<dbReference type="Gene3D" id="3.30.70.270">
    <property type="match status" value="1"/>
</dbReference>
<gene>
    <name evidence="5" type="ORF">SPIRO4BDMA_40691</name>
</gene>
<evidence type="ECO:0000313" key="5">
    <source>
        <dbReference type="EMBL" id="SLM18119.1"/>
    </source>
</evidence>
<dbReference type="GO" id="GO:0006355">
    <property type="term" value="P:regulation of DNA-templated transcription"/>
    <property type="evidence" value="ECO:0007669"/>
    <property type="project" value="InterPro"/>
</dbReference>
<feature type="domain" description="GGDEF" evidence="4">
    <location>
        <begin position="383"/>
        <end position="513"/>
    </location>
</feature>
<dbReference type="GO" id="GO:1902201">
    <property type="term" value="P:negative regulation of bacterial-type flagellum-dependent cell motility"/>
    <property type="evidence" value="ECO:0007669"/>
    <property type="project" value="TreeGrafter"/>
</dbReference>
<dbReference type="PANTHER" id="PTHR45138:SF9">
    <property type="entry name" value="DIGUANYLATE CYCLASE DGCM-RELATED"/>
    <property type="match status" value="1"/>
</dbReference>
<evidence type="ECO:0000256" key="3">
    <source>
        <dbReference type="SAM" id="Phobius"/>
    </source>
</evidence>
<dbReference type="EC" id="2.7.7.65" evidence="1"/>
<keyword evidence="3" id="KW-0472">Membrane</keyword>
<dbReference type="InterPro" id="IPR050469">
    <property type="entry name" value="Diguanylate_Cyclase"/>
</dbReference>
<feature type="transmembrane region" description="Helical" evidence="3">
    <location>
        <begin position="6"/>
        <end position="25"/>
    </location>
</feature>
<feature type="transmembrane region" description="Helical" evidence="3">
    <location>
        <begin position="37"/>
        <end position="54"/>
    </location>
</feature>
<feature type="transmembrane region" description="Helical" evidence="3">
    <location>
        <begin position="66"/>
        <end position="87"/>
    </location>
</feature>
<keyword evidence="3" id="KW-0812">Transmembrane</keyword>
<feature type="transmembrane region" description="Helical" evidence="3">
    <location>
        <begin position="211"/>
        <end position="233"/>
    </location>
</feature>
<dbReference type="InterPro" id="IPR031621">
    <property type="entry name" value="HisKA_7TM"/>
</dbReference>
<feature type="transmembrane region" description="Helical" evidence="3">
    <location>
        <begin position="180"/>
        <end position="199"/>
    </location>
</feature>